<keyword evidence="1" id="KW-0812">Transmembrane</keyword>
<sequence>MSDCRNNVDGLLKNHKAAGNRSVSLETSSTHMGETVAFKVHFLGKNPILRASLYSSREMSMLRMRQYPLKWIALTTGSLFFFWRSVQN</sequence>
<accession>A0A915J4A5</accession>
<evidence type="ECO:0000313" key="3">
    <source>
        <dbReference type="WBParaSite" id="nRc.2.0.1.t20658-RA"/>
    </source>
</evidence>
<name>A0A915J4A5_ROMCU</name>
<keyword evidence="2" id="KW-1185">Reference proteome</keyword>
<keyword evidence="1" id="KW-0472">Membrane</keyword>
<evidence type="ECO:0000256" key="1">
    <source>
        <dbReference type="SAM" id="Phobius"/>
    </source>
</evidence>
<evidence type="ECO:0000313" key="2">
    <source>
        <dbReference type="Proteomes" id="UP000887565"/>
    </source>
</evidence>
<reference evidence="3" key="1">
    <citation type="submission" date="2022-11" db="UniProtKB">
        <authorList>
            <consortium name="WormBaseParasite"/>
        </authorList>
    </citation>
    <scope>IDENTIFICATION</scope>
</reference>
<organism evidence="2 3">
    <name type="scientific">Romanomermis culicivorax</name>
    <name type="common">Nematode worm</name>
    <dbReference type="NCBI Taxonomy" id="13658"/>
    <lineage>
        <taxon>Eukaryota</taxon>
        <taxon>Metazoa</taxon>
        <taxon>Ecdysozoa</taxon>
        <taxon>Nematoda</taxon>
        <taxon>Enoplea</taxon>
        <taxon>Dorylaimia</taxon>
        <taxon>Mermithida</taxon>
        <taxon>Mermithoidea</taxon>
        <taxon>Mermithidae</taxon>
        <taxon>Romanomermis</taxon>
    </lineage>
</organism>
<dbReference type="Proteomes" id="UP000887565">
    <property type="component" value="Unplaced"/>
</dbReference>
<dbReference type="WBParaSite" id="nRc.2.0.1.t20658-RA">
    <property type="protein sequence ID" value="nRc.2.0.1.t20658-RA"/>
    <property type="gene ID" value="nRc.2.0.1.g20658"/>
</dbReference>
<keyword evidence="1" id="KW-1133">Transmembrane helix</keyword>
<proteinExistence type="predicted"/>
<feature type="transmembrane region" description="Helical" evidence="1">
    <location>
        <begin position="67"/>
        <end position="86"/>
    </location>
</feature>
<dbReference type="AlphaFoldDB" id="A0A915J4A5"/>
<protein>
    <submittedName>
        <fullName evidence="3">Uncharacterized protein</fullName>
    </submittedName>
</protein>